<keyword evidence="4" id="KW-1185">Reference proteome</keyword>
<name>A0AAD3NI81_LATJO</name>
<feature type="compositionally biased region" description="Low complexity" evidence="1">
    <location>
        <begin position="74"/>
        <end position="88"/>
    </location>
</feature>
<dbReference type="Proteomes" id="UP001279410">
    <property type="component" value="Unassembled WGS sequence"/>
</dbReference>
<evidence type="ECO:0000256" key="2">
    <source>
        <dbReference type="SAM" id="SignalP"/>
    </source>
</evidence>
<protein>
    <recommendedName>
        <fullName evidence="5">Secreted protein</fullName>
    </recommendedName>
</protein>
<evidence type="ECO:0008006" key="5">
    <source>
        <dbReference type="Google" id="ProtNLM"/>
    </source>
</evidence>
<evidence type="ECO:0000256" key="1">
    <source>
        <dbReference type="SAM" id="MobiDB-lite"/>
    </source>
</evidence>
<keyword evidence="2" id="KW-0732">Signal</keyword>
<evidence type="ECO:0000313" key="4">
    <source>
        <dbReference type="Proteomes" id="UP001279410"/>
    </source>
</evidence>
<accession>A0AAD3NI81</accession>
<feature type="signal peptide" evidence="2">
    <location>
        <begin position="1"/>
        <end position="20"/>
    </location>
</feature>
<evidence type="ECO:0000313" key="3">
    <source>
        <dbReference type="EMBL" id="GLD72200.1"/>
    </source>
</evidence>
<sequence>MRLNVFLLLICCVCLRRVDLSLPDFIPVTPPLQVKASVTRTDFTRLPGLCQRLKRRRVTILCRLEKFCWRVRGQGRSQGRGQKNQSGQLLTLSPFPRSRADFKMAAVSADYGCSSPEP</sequence>
<dbReference type="EMBL" id="BRZM01000910">
    <property type="protein sequence ID" value="GLD72200.1"/>
    <property type="molecule type" value="Genomic_DNA"/>
</dbReference>
<feature type="region of interest" description="Disordered" evidence="1">
    <location>
        <begin position="74"/>
        <end position="94"/>
    </location>
</feature>
<organism evidence="3 4">
    <name type="scientific">Lates japonicus</name>
    <name type="common">Japanese lates</name>
    <dbReference type="NCBI Taxonomy" id="270547"/>
    <lineage>
        <taxon>Eukaryota</taxon>
        <taxon>Metazoa</taxon>
        <taxon>Chordata</taxon>
        <taxon>Craniata</taxon>
        <taxon>Vertebrata</taxon>
        <taxon>Euteleostomi</taxon>
        <taxon>Actinopterygii</taxon>
        <taxon>Neopterygii</taxon>
        <taxon>Teleostei</taxon>
        <taxon>Neoteleostei</taxon>
        <taxon>Acanthomorphata</taxon>
        <taxon>Carangaria</taxon>
        <taxon>Carangaria incertae sedis</taxon>
        <taxon>Centropomidae</taxon>
        <taxon>Lates</taxon>
    </lineage>
</organism>
<feature type="chain" id="PRO_5042198135" description="Secreted protein" evidence="2">
    <location>
        <begin position="21"/>
        <end position="118"/>
    </location>
</feature>
<gene>
    <name evidence="3" type="ORF">AKAME5_002352400</name>
</gene>
<reference evidence="3" key="1">
    <citation type="submission" date="2022-08" db="EMBL/GenBank/DDBJ databases">
        <title>Genome sequencing of akame (Lates japonicus).</title>
        <authorList>
            <person name="Hashiguchi Y."/>
            <person name="Takahashi H."/>
        </authorList>
    </citation>
    <scope>NUCLEOTIDE SEQUENCE</scope>
    <source>
        <strain evidence="3">Kochi</strain>
    </source>
</reference>
<dbReference type="AlphaFoldDB" id="A0AAD3NI81"/>
<proteinExistence type="predicted"/>
<comment type="caution">
    <text evidence="3">The sequence shown here is derived from an EMBL/GenBank/DDBJ whole genome shotgun (WGS) entry which is preliminary data.</text>
</comment>